<evidence type="ECO:0000256" key="5">
    <source>
        <dbReference type="ARBA" id="ARBA00022984"/>
    </source>
</evidence>
<dbReference type="GO" id="GO:0008360">
    <property type="term" value="P:regulation of cell shape"/>
    <property type="evidence" value="ECO:0007669"/>
    <property type="project" value="UniProtKB-UniRule"/>
</dbReference>
<dbReference type="AlphaFoldDB" id="A0A2A4YBZ3"/>
<organism evidence="10 11">
    <name type="scientific">Aerophobetes bacterium</name>
    <dbReference type="NCBI Taxonomy" id="2030807"/>
    <lineage>
        <taxon>Bacteria</taxon>
        <taxon>Candidatus Aerophobota</taxon>
    </lineage>
</organism>
<dbReference type="CDD" id="cd13123">
    <property type="entry name" value="MATE_MurJ_like"/>
    <property type="match status" value="1"/>
</dbReference>
<proteinExistence type="inferred from homology"/>
<dbReference type="PANTHER" id="PTHR47019">
    <property type="entry name" value="LIPID II FLIPPASE MURJ"/>
    <property type="match status" value="1"/>
</dbReference>
<evidence type="ECO:0000256" key="3">
    <source>
        <dbReference type="ARBA" id="ARBA00022692"/>
    </source>
</evidence>
<keyword evidence="8" id="KW-0961">Cell wall biogenesis/degradation</keyword>
<comment type="subcellular location">
    <subcellularLocation>
        <location evidence="1">Cell membrane</location>
        <topology evidence="1">Multi-pass membrane protein</topology>
    </subcellularLocation>
</comment>
<dbReference type="GO" id="GO:0034204">
    <property type="term" value="P:lipid translocation"/>
    <property type="evidence" value="ECO:0007669"/>
    <property type="project" value="TreeGrafter"/>
</dbReference>
<evidence type="ECO:0000313" key="11">
    <source>
        <dbReference type="Proteomes" id="UP000217838"/>
    </source>
</evidence>
<feature type="transmembrane region" description="Helical" evidence="9">
    <location>
        <begin position="358"/>
        <end position="380"/>
    </location>
</feature>
<feature type="transmembrane region" description="Helical" evidence="9">
    <location>
        <begin position="126"/>
        <end position="145"/>
    </location>
</feature>
<keyword evidence="2 8" id="KW-1003">Cell membrane</keyword>
<feature type="transmembrane region" description="Helical" evidence="9">
    <location>
        <begin position="319"/>
        <end position="342"/>
    </location>
</feature>
<evidence type="ECO:0000256" key="2">
    <source>
        <dbReference type="ARBA" id="ARBA00022475"/>
    </source>
</evidence>
<feature type="transmembrane region" description="Helical" evidence="9">
    <location>
        <begin position="416"/>
        <end position="435"/>
    </location>
</feature>
<keyword evidence="6 9" id="KW-1133">Transmembrane helix</keyword>
<evidence type="ECO:0000256" key="1">
    <source>
        <dbReference type="ARBA" id="ARBA00004651"/>
    </source>
</evidence>
<feature type="transmembrane region" description="Helical" evidence="9">
    <location>
        <begin position="157"/>
        <end position="179"/>
    </location>
</feature>
<dbReference type="InterPro" id="IPR051050">
    <property type="entry name" value="Lipid_II_flippase_MurJ/MviN"/>
</dbReference>
<evidence type="ECO:0000256" key="9">
    <source>
        <dbReference type="SAM" id="Phobius"/>
    </source>
</evidence>
<comment type="similarity">
    <text evidence="8">Belongs to the MurJ/MviN family.</text>
</comment>
<name>A0A2A4YBZ3_UNCAE</name>
<feature type="transmembrane region" description="Helical" evidence="9">
    <location>
        <begin position="392"/>
        <end position="410"/>
    </location>
</feature>
<keyword evidence="7 8" id="KW-0472">Membrane</keyword>
<evidence type="ECO:0000256" key="7">
    <source>
        <dbReference type="ARBA" id="ARBA00023136"/>
    </source>
</evidence>
<dbReference type="PRINTS" id="PR01806">
    <property type="entry name" value="VIRFACTRMVIN"/>
</dbReference>
<evidence type="ECO:0000256" key="4">
    <source>
        <dbReference type="ARBA" id="ARBA00022960"/>
    </source>
</evidence>
<dbReference type="NCBIfam" id="TIGR01695">
    <property type="entry name" value="murJ_mviN"/>
    <property type="match status" value="1"/>
</dbReference>
<reference evidence="11" key="1">
    <citation type="submission" date="2017-08" db="EMBL/GenBank/DDBJ databases">
        <title>A dynamic microbial community with high functional redundancy inhabits the cold, oxic subseafloor aquifer.</title>
        <authorList>
            <person name="Tully B.J."/>
            <person name="Wheat C.G."/>
            <person name="Glazer B.T."/>
            <person name="Huber J.A."/>
        </authorList>
    </citation>
    <scope>NUCLEOTIDE SEQUENCE [LARGE SCALE GENOMIC DNA]</scope>
</reference>
<dbReference type="GO" id="GO:0071555">
    <property type="term" value="P:cell wall organization"/>
    <property type="evidence" value="ECO:0007669"/>
    <property type="project" value="UniProtKB-UniRule"/>
</dbReference>
<dbReference type="InterPro" id="IPR004268">
    <property type="entry name" value="MurJ"/>
</dbReference>
<feature type="transmembrane region" description="Helical" evidence="9">
    <location>
        <begin position="487"/>
        <end position="508"/>
    </location>
</feature>
<dbReference type="GO" id="GO:0015648">
    <property type="term" value="F:lipid-linked peptidoglycan transporter activity"/>
    <property type="evidence" value="ECO:0007669"/>
    <property type="project" value="UniProtKB-UniRule"/>
</dbReference>
<keyword evidence="8" id="KW-0813">Transport</keyword>
<protein>
    <recommendedName>
        <fullName evidence="8">Lipid II flippase</fullName>
    </recommendedName>
</protein>
<gene>
    <name evidence="10" type="primary">mviN</name>
    <name evidence="10" type="ORF">COB11_07745</name>
</gene>
<evidence type="ECO:0000256" key="8">
    <source>
        <dbReference type="PIRNR" id="PIRNR002869"/>
    </source>
</evidence>
<keyword evidence="5 8" id="KW-0573">Peptidoglycan synthesis</keyword>
<sequence length="527" mass="58981">MKDTTKTLSRSFSFYSFGVILSRLSGLARDVCLAFFFGTSVLIADFMVAFRFANLLRRVIAESPLSSSFVPTFESVKKRSLKEGFVFARDLFYTLCVLSALLVIVLILGSSILNQFLNDFHSFKKILSLTCLMFPSLIFICLYGLSSSFLQCEKKYFLPASAPVFFNLTWIMWMAYAAMHKERCQALLGVGVIFSFFVQWVIVAFPIYRMFRTSMSVKEIFSFRLFHGSLSGMVKPFFMGAIGIGATQINSLLDSVFARFADASGPAFLWYAIRIQQVPIALFGVAITAALLPPLTRAIKASDTEHFKTLFKHGYKKSFAFMSFSFFGIVSLGSLATVVIFARGEFTSISCVSTSKCLLAYSLGLFPHAATLILASSFYASHDFETPMKASLFSVLINAFANAFLVFGLHMGAVSVALATSLTSLFNFFYLYIVFRKKWGRDVFEITSYLKSFACGLFAAGATYLYFLCLGKEDLFFLHKAAAGKGAFVLNLAYLFSGSVIFLLFFVLMEKIFKEKQVLTLFDRRDH</sequence>
<comment type="caution">
    <text evidence="10">The sequence shown here is derived from an EMBL/GenBank/DDBJ whole genome shotgun (WGS) entry which is preliminary data.</text>
</comment>
<feature type="transmembrane region" description="Helical" evidence="9">
    <location>
        <begin position="91"/>
        <end position="114"/>
    </location>
</feature>
<dbReference type="Proteomes" id="UP000217838">
    <property type="component" value="Unassembled WGS sequence"/>
</dbReference>
<feature type="transmembrane region" description="Helical" evidence="9">
    <location>
        <begin position="185"/>
        <end position="208"/>
    </location>
</feature>
<evidence type="ECO:0000313" key="10">
    <source>
        <dbReference type="EMBL" id="PCI92293.1"/>
    </source>
</evidence>
<dbReference type="GO" id="GO:0009252">
    <property type="term" value="P:peptidoglycan biosynthetic process"/>
    <property type="evidence" value="ECO:0007669"/>
    <property type="project" value="UniProtKB-UniRule"/>
</dbReference>
<keyword evidence="3 9" id="KW-0812">Transmembrane</keyword>
<accession>A0A2A4YBZ3</accession>
<comment type="function">
    <text evidence="8">Involved in peptidoglycan biosynthesis. Transports lipid-linked peptidoglycan precursors from the inner to the outer leaflet of the cytoplasmic membrane.</text>
</comment>
<evidence type="ECO:0000256" key="6">
    <source>
        <dbReference type="ARBA" id="ARBA00022989"/>
    </source>
</evidence>
<feature type="transmembrane region" description="Helical" evidence="9">
    <location>
        <begin position="447"/>
        <end position="467"/>
    </location>
</feature>
<dbReference type="EMBL" id="NVUU01000113">
    <property type="protein sequence ID" value="PCI92293.1"/>
    <property type="molecule type" value="Genomic_DNA"/>
</dbReference>
<dbReference type="Pfam" id="PF03023">
    <property type="entry name" value="MurJ"/>
    <property type="match status" value="1"/>
</dbReference>
<keyword evidence="4 8" id="KW-0133">Cell shape</keyword>
<feature type="transmembrane region" description="Helical" evidence="9">
    <location>
        <begin position="269"/>
        <end position="292"/>
    </location>
</feature>
<dbReference type="PANTHER" id="PTHR47019:SF1">
    <property type="entry name" value="LIPID II FLIPPASE MURJ"/>
    <property type="match status" value="1"/>
</dbReference>
<dbReference type="PIRSF" id="PIRSF002869">
    <property type="entry name" value="MviN"/>
    <property type="match status" value="1"/>
</dbReference>
<feature type="transmembrane region" description="Helical" evidence="9">
    <location>
        <begin position="34"/>
        <end position="53"/>
    </location>
</feature>
<dbReference type="GO" id="GO:0005886">
    <property type="term" value="C:plasma membrane"/>
    <property type="evidence" value="ECO:0007669"/>
    <property type="project" value="UniProtKB-SubCell"/>
</dbReference>